<name>A0ABD4HMY7_ENTGA</name>
<evidence type="ECO:0000313" key="1">
    <source>
        <dbReference type="EMBL" id="MBA0972736.1"/>
    </source>
</evidence>
<dbReference type="Proteomes" id="UP000571857">
    <property type="component" value="Unassembled WGS sequence"/>
</dbReference>
<protein>
    <recommendedName>
        <fullName evidence="3">Condensation domain-containing protein</fullName>
    </recommendedName>
</protein>
<proteinExistence type="predicted"/>
<gene>
    <name evidence="1" type="ORF">HWH42_09080</name>
</gene>
<evidence type="ECO:0008006" key="3">
    <source>
        <dbReference type="Google" id="ProtNLM"/>
    </source>
</evidence>
<feature type="non-terminal residue" evidence="1">
    <location>
        <position position="1"/>
    </location>
</feature>
<sequence length="337" mass="39457">SLSYHIDSLKFVLTEKDSLFFKKIKQEDFQPIIYAVENELPDKLIKDLLHEKLERYLFLIIAEVKEKNIRVYFSHHIMDKSSLFKIAKLIKNYLNNDNGEYFHGIDSSYESYIKFIKDTNSSLSIEEALEFIPVTEVTFSKNIDRKKSNIQIMQSKNIFNDSIDIAVESFYKFSQCLFNKAQVSLVTGAMTANIRNLENFDAENIVGDTHFTLPIFIKNSDNFFQFKKRIVDLTEKYRKGLNIKDKIFEGYPRFEGAYKIAKNRWDNVNAIVNYIGEVTDIQNTLKKISEVGFDSNYMVVFTHKSELYQVIFCNVLLEEEYHVEILGESYAIEVSRL</sequence>
<dbReference type="RefSeq" id="WP_181049069.1">
    <property type="nucleotide sequence ID" value="NZ_JABXJK010000048.1"/>
</dbReference>
<reference evidence="1 2" key="1">
    <citation type="submission" date="2020-06" db="EMBL/GenBank/DDBJ databases">
        <title>Crossreactivity between MHC class I-restricted antigens from cancer cells and an enterococcal bacteriophage.</title>
        <authorList>
            <person name="Fluckiger A."/>
            <person name="Daillere R."/>
            <person name="Sassi M."/>
            <person name="Cattoir V."/>
            <person name="Kroemer G."/>
            <person name="Zitvogel L."/>
        </authorList>
    </citation>
    <scope>NUCLEOTIDE SEQUENCE [LARGE SCALE GENOMIC DNA]</scope>
    <source>
        <strain evidence="1 2">EG4</strain>
    </source>
</reference>
<dbReference type="AlphaFoldDB" id="A0ABD4HMY7"/>
<organism evidence="1 2">
    <name type="scientific">Enterococcus gallinarum</name>
    <dbReference type="NCBI Taxonomy" id="1353"/>
    <lineage>
        <taxon>Bacteria</taxon>
        <taxon>Bacillati</taxon>
        <taxon>Bacillota</taxon>
        <taxon>Bacilli</taxon>
        <taxon>Lactobacillales</taxon>
        <taxon>Enterococcaceae</taxon>
        <taxon>Enterococcus</taxon>
    </lineage>
</organism>
<dbReference type="EMBL" id="JABXJK010000048">
    <property type="protein sequence ID" value="MBA0972736.1"/>
    <property type="molecule type" value="Genomic_DNA"/>
</dbReference>
<accession>A0ABD4HMY7</accession>
<comment type="caution">
    <text evidence="1">The sequence shown here is derived from an EMBL/GenBank/DDBJ whole genome shotgun (WGS) entry which is preliminary data.</text>
</comment>
<evidence type="ECO:0000313" key="2">
    <source>
        <dbReference type="Proteomes" id="UP000571857"/>
    </source>
</evidence>